<dbReference type="EMBL" id="CAXLJM020000086">
    <property type="protein sequence ID" value="CAL8130991.1"/>
    <property type="molecule type" value="Genomic_DNA"/>
</dbReference>
<reference evidence="2 3" key="1">
    <citation type="submission" date="2024-08" db="EMBL/GenBank/DDBJ databases">
        <authorList>
            <person name="Cucini C."/>
            <person name="Frati F."/>
        </authorList>
    </citation>
    <scope>NUCLEOTIDE SEQUENCE [LARGE SCALE GENOMIC DNA]</scope>
</reference>
<evidence type="ECO:0000313" key="3">
    <source>
        <dbReference type="Proteomes" id="UP001642540"/>
    </source>
</evidence>
<comment type="caution">
    <text evidence="2">The sequence shown here is derived from an EMBL/GenBank/DDBJ whole genome shotgun (WGS) entry which is preliminary data.</text>
</comment>
<protein>
    <submittedName>
        <fullName evidence="2">Uncharacterized protein</fullName>
    </submittedName>
</protein>
<evidence type="ECO:0000256" key="1">
    <source>
        <dbReference type="SAM" id="MobiDB-lite"/>
    </source>
</evidence>
<gene>
    <name evidence="2" type="ORF">ODALV1_LOCUS23976</name>
</gene>
<sequence length="151" mass="16819">MEEIQHVDEEEEVATEEDEGFDDDNDDDYVPPPRRDKTPPPPILEVRRGIRNGVQTFAFATILTSAGQHTLHCSNGTFIPTALALALTLAITHPPKSISSSVTQCREVSMDVFKDECFTLASSALPLPRHSQIVNHQSLWAPDTPWKSKRI</sequence>
<evidence type="ECO:0000313" key="2">
    <source>
        <dbReference type="EMBL" id="CAL8130991.1"/>
    </source>
</evidence>
<name>A0ABP1RMT4_9HEXA</name>
<accession>A0ABP1RMT4</accession>
<feature type="compositionally biased region" description="Acidic residues" evidence="1">
    <location>
        <begin position="8"/>
        <end position="29"/>
    </location>
</feature>
<keyword evidence="3" id="KW-1185">Reference proteome</keyword>
<feature type="region of interest" description="Disordered" evidence="1">
    <location>
        <begin position="1"/>
        <end position="42"/>
    </location>
</feature>
<organism evidence="2 3">
    <name type="scientific">Orchesella dallaii</name>
    <dbReference type="NCBI Taxonomy" id="48710"/>
    <lineage>
        <taxon>Eukaryota</taxon>
        <taxon>Metazoa</taxon>
        <taxon>Ecdysozoa</taxon>
        <taxon>Arthropoda</taxon>
        <taxon>Hexapoda</taxon>
        <taxon>Collembola</taxon>
        <taxon>Entomobryomorpha</taxon>
        <taxon>Entomobryoidea</taxon>
        <taxon>Orchesellidae</taxon>
        <taxon>Orchesellinae</taxon>
        <taxon>Orchesella</taxon>
    </lineage>
</organism>
<dbReference type="Proteomes" id="UP001642540">
    <property type="component" value="Unassembled WGS sequence"/>
</dbReference>
<proteinExistence type="predicted"/>